<proteinExistence type="predicted"/>
<protein>
    <submittedName>
        <fullName evidence="1">Uncharacterized protein</fullName>
    </submittedName>
</protein>
<comment type="caution">
    <text evidence="1">The sequence shown here is derived from an EMBL/GenBank/DDBJ whole genome shotgun (WGS) entry which is preliminary data.</text>
</comment>
<dbReference type="Proteomes" id="UP001279734">
    <property type="component" value="Unassembled WGS sequence"/>
</dbReference>
<evidence type="ECO:0000313" key="1">
    <source>
        <dbReference type="EMBL" id="GMH21940.1"/>
    </source>
</evidence>
<gene>
    <name evidence="1" type="ORF">Nepgr_023783</name>
</gene>
<accession>A0AAD3T340</accession>
<evidence type="ECO:0000313" key="2">
    <source>
        <dbReference type="Proteomes" id="UP001279734"/>
    </source>
</evidence>
<reference evidence="1" key="1">
    <citation type="submission" date="2023-05" db="EMBL/GenBank/DDBJ databases">
        <title>Nepenthes gracilis genome sequencing.</title>
        <authorList>
            <person name="Fukushima K."/>
        </authorList>
    </citation>
    <scope>NUCLEOTIDE SEQUENCE</scope>
    <source>
        <strain evidence="1">SING2019-196</strain>
    </source>
</reference>
<dbReference type="AlphaFoldDB" id="A0AAD3T340"/>
<name>A0AAD3T340_NEPGR</name>
<dbReference type="EMBL" id="BSYO01000024">
    <property type="protein sequence ID" value="GMH21940.1"/>
    <property type="molecule type" value="Genomic_DNA"/>
</dbReference>
<organism evidence="1 2">
    <name type="scientific">Nepenthes gracilis</name>
    <name type="common">Slender pitcher plant</name>
    <dbReference type="NCBI Taxonomy" id="150966"/>
    <lineage>
        <taxon>Eukaryota</taxon>
        <taxon>Viridiplantae</taxon>
        <taxon>Streptophyta</taxon>
        <taxon>Embryophyta</taxon>
        <taxon>Tracheophyta</taxon>
        <taxon>Spermatophyta</taxon>
        <taxon>Magnoliopsida</taxon>
        <taxon>eudicotyledons</taxon>
        <taxon>Gunneridae</taxon>
        <taxon>Pentapetalae</taxon>
        <taxon>Caryophyllales</taxon>
        <taxon>Nepenthaceae</taxon>
        <taxon>Nepenthes</taxon>
    </lineage>
</organism>
<sequence>MTGRHLVAPSSPLTTPSHPPRFCPLNMLIESSAEFGAISSYFVGYSDISKVACSRGSTRGAVVNLRPSQNLEQNDKNSVTLAPAIRWCADSVKHQQPDSSVGYMILFHRLQKQKLTIVYTGFAGIDRHAAVVLLEELCRGSTRGAVVNLRPSQNLEQNDMNSVTLAPAIRWCADSVKHQQPDSSVGYMILLHRLQKQKLTIVYTGFAGIDRHAAVVLLEELW</sequence>
<keyword evidence="2" id="KW-1185">Reference proteome</keyword>